<dbReference type="UniPathway" id="UPA00223">
    <property type="reaction ID" value="UER01006"/>
</dbReference>
<proteinExistence type="inferred from homology"/>
<feature type="non-terminal residue" evidence="22">
    <location>
        <position position="1"/>
    </location>
</feature>
<keyword evidence="15" id="KW-0003">3Fe-4S</keyword>
<dbReference type="InterPro" id="IPR050573">
    <property type="entry name" value="SDH/FRD_Iron-Sulfur"/>
</dbReference>
<comment type="catalytic activity">
    <reaction evidence="20">
        <text>a quinone + succinate = fumarate + a quinol</text>
        <dbReference type="Rhea" id="RHEA:40523"/>
        <dbReference type="ChEBI" id="CHEBI:24646"/>
        <dbReference type="ChEBI" id="CHEBI:29806"/>
        <dbReference type="ChEBI" id="CHEBI:30031"/>
        <dbReference type="ChEBI" id="CHEBI:132124"/>
        <dbReference type="EC" id="1.3.5.1"/>
    </reaction>
</comment>
<dbReference type="InterPro" id="IPR012675">
    <property type="entry name" value="Beta-grasp_dom_sf"/>
</dbReference>
<protein>
    <recommendedName>
        <fullName evidence="7">Succinate dehydrogenase [ubiquinone] iron-sulfur subunit, mitochondrial</fullName>
        <ecNumber evidence="6">1.3.5.1</ecNumber>
    </recommendedName>
    <alternativeName>
        <fullName evidence="16">Iron-sulfur subunit of complex II</fullName>
    </alternativeName>
    <alternativeName>
        <fullName evidence="18">Malate dehydrogenase [quinone] iron-sulfur subunit</fullName>
    </alternativeName>
</protein>
<keyword evidence="8" id="KW-0004">4Fe-4S</keyword>
<evidence type="ECO:0000256" key="7">
    <source>
        <dbReference type="ARBA" id="ARBA00016766"/>
    </source>
</evidence>
<evidence type="ECO:0000256" key="15">
    <source>
        <dbReference type="ARBA" id="ARBA00023291"/>
    </source>
</evidence>
<dbReference type="Gene3D" id="3.10.20.30">
    <property type="match status" value="1"/>
</dbReference>
<dbReference type="Proteomes" id="UP000785099">
    <property type="component" value="Unassembled WGS sequence"/>
</dbReference>
<evidence type="ECO:0000256" key="14">
    <source>
        <dbReference type="ARBA" id="ARBA00023014"/>
    </source>
</evidence>
<evidence type="ECO:0000256" key="12">
    <source>
        <dbReference type="ARBA" id="ARBA00023002"/>
    </source>
</evidence>
<dbReference type="SUPFAM" id="SSF54292">
    <property type="entry name" value="2Fe-2S ferredoxin-like"/>
    <property type="match status" value="1"/>
</dbReference>
<keyword evidence="12" id="KW-0560">Oxidoreductase</keyword>
<dbReference type="EMBL" id="VUKU01019703">
    <property type="protein sequence ID" value="KAF1416604.1"/>
    <property type="molecule type" value="Genomic_DNA"/>
</dbReference>
<dbReference type="InterPro" id="IPR025192">
    <property type="entry name" value="Succ_DH/fum_Rdtase_N"/>
</dbReference>
<dbReference type="InterPro" id="IPR036010">
    <property type="entry name" value="2Fe-2S_ferredoxin-like_sf"/>
</dbReference>
<comment type="caution">
    <text evidence="22">The sequence shown here is derived from an EMBL/GenBank/DDBJ whole genome shotgun (WGS) entry which is preliminary data.</text>
</comment>
<dbReference type="FunFam" id="3.10.20.30:FF:000007">
    <property type="entry name" value="Succinate dehydrogenase [ubiquinone] iron-sulfur subunit, mitochondrial"/>
    <property type="match status" value="1"/>
</dbReference>
<evidence type="ECO:0000256" key="3">
    <source>
        <dbReference type="ARBA" id="ARBA00004443"/>
    </source>
</evidence>
<evidence type="ECO:0000256" key="20">
    <source>
        <dbReference type="ARBA" id="ARBA00049220"/>
    </source>
</evidence>
<comment type="cofactor">
    <cofactor evidence="2">
        <name>[4Fe-4S] cluster</name>
        <dbReference type="ChEBI" id="CHEBI:49883"/>
    </cofactor>
</comment>
<organism evidence="22 23">
    <name type="scientific">Spheniscus mendiculus</name>
    <name type="common">Galapagos penguin</name>
    <dbReference type="NCBI Taxonomy" id="156760"/>
    <lineage>
        <taxon>Eukaryota</taxon>
        <taxon>Metazoa</taxon>
        <taxon>Chordata</taxon>
        <taxon>Craniata</taxon>
        <taxon>Vertebrata</taxon>
        <taxon>Euteleostomi</taxon>
        <taxon>Archelosauria</taxon>
        <taxon>Archosauria</taxon>
        <taxon>Dinosauria</taxon>
        <taxon>Saurischia</taxon>
        <taxon>Theropoda</taxon>
        <taxon>Coelurosauria</taxon>
        <taxon>Aves</taxon>
        <taxon>Neognathae</taxon>
        <taxon>Neoaves</taxon>
        <taxon>Aequornithes</taxon>
        <taxon>Sphenisciformes</taxon>
        <taxon>Spheniscidae</taxon>
        <taxon>Spheniscus</taxon>
    </lineage>
</organism>
<accession>A0A8J4I9J3</accession>
<comment type="cofactor">
    <cofactor evidence="1">
        <name>[3Fe-4S] cluster</name>
        <dbReference type="ChEBI" id="CHEBI:21137"/>
    </cofactor>
</comment>
<dbReference type="GO" id="GO:0051538">
    <property type="term" value="F:3 iron, 4 sulfur cluster binding"/>
    <property type="evidence" value="ECO:0007669"/>
    <property type="project" value="UniProtKB-KW"/>
</dbReference>
<dbReference type="AlphaFoldDB" id="A0A8J4I9J3"/>
<evidence type="ECO:0000313" key="22">
    <source>
        <dbReference type="EMBL" id="KAF1416604.1"/>
    </source>
</evidence>
<dbReference type="GO" id="GO:0022904">
    <property type="term" value="P:respiratory electron transport chain"/>
    <property type="evidence" value="ECO:0007669"/>
    <property type="project" value="TreeGrafter"/>
</dbReference>
<evidence type="ECO:0000256" key="18">
    <source>
        <dbReference type="ARBA" id="ARBA00045022"/>
    </source>
</evidence>
<dbReference type="InterPro" id="IPR001041">
    <property type="entry name" value="2Fe-2S_ferredoxin-type"/>
</dbReference>
<dbReference type="InterPro" id="IPR004489">
    <property type="entry name" value="Succ_DH/fum_Rdtase_Fe-S"/>
</dbReference>
<keyword evidence="23" id="KW-1185">Reference proteome</keyword>
<evidence type="ECO:0000256" key="13">
    <source>
        <dbReference type="ARBA" id="ARBA00023004"/>
    </source>
</evidence>
<evidence type="ECO:0000256" key="17">
    <source>
        <dbReference type="ARBA" id="ARBA00034078"/>
    </source>
</evidence>
<dbReference type="PROSITE" id="PS00197">
    <property type="entry name" value="2FE2S_FER_1"/>
    <property type="match status" value="1"/>
</dbReference>
<evidence type="ECO:0000256" key="5">
    <source>
        <dbReference type="ARBA" id="ARBA00009433"/>
    </source>
</evidence>
<feature type="non-terminal residue" evidence="22">
    <location>
        <position position="156"/>
    </location>
</feature>
<comment type="function">
    <text evidence="19">Iron-sulfur protein (IP) subunit of the succinate dehydrogenase complex (mitochondrial respiratory chain complex II), responsible for transferring electrons from succinate to ubiquinone (coenzyme Q). SDH also oxidizes malate to the non-canonical enol form of oxaloacetate, enol-oxaloacetate. Enol-oxaloacetate, which is a potent inhibitor of the succinate dehydrogenase activity, is further isomerized into keto-oxaloacetate.</text>
</comment>
<keyword evidence="13" id="KW-0408">Iron</keyword>
<evidence type="ECO:0000256" key="2">
    <source>
        <dbReference type="ARBA" id="ARBA00001966"/>
    </source>
</evidence>
<keyword evidence="10" id="KW-0001">2Fe-2S</keyword>
<evidence type="ECO:0000256" key="4">
    <source>
        <dbReference type="ARBA" id="ARBA00004788"/>
    </source>
</evidence>
<dbReference type="GO" id="GO:0051537">
    <property type="term" value="F:2 iron, 2 sulfur cluster binding"/>
    <property type="evidence" value="ECO:0007669"/>
    <property type="project" value="UniProtKB-KW"/>
</dbReference>
<keyword evidence="11" id="KW-0479">Metal-binding</keyword>
<dbReference type="InterPro" id="IPR006058">
    <property type="entry name" value="2Fe2S_fd_BS"/>
</dbReference>
<dbReference type="PROSITE" id="PS51085">
    <property type="entry name" value="2FE2S_FER_2"/>
    <property type="match status" value="1"/>
</dbReference>
<evidence type="ECO:0000256" key="10">
    <source>
        <dbReference type="ARBA" id="ARBA00022714"/>
    </source>
</evidence>
<evidence type="ECO:0000256" key="8">
    <source>
        <dbReference type="ARBA" id="ARBA00022485"/>
    </source>
</evidence>
<name>A0A8J4I9J3_SPHME</name>
<dbReference type="GO" id="GO:0008177">
    <property type="term" value="F:succinate dehydrogenase (quinone) activity"/>
    <property type="evidence" value="ECO:0007669"/>
    <property type="project" value="UniProtKB-EC"/>
</dbReference>
<dbReference type="GO" id="GO:0005743">
    <property type="term" value="C:mitochondrial inner membrane"/>
    <property type="evidence" value="ECO:0007669"/>
    <property type="project" value="UniProtKB-SubCell"/>
</dbReference>
<evidence type="ECO:0000256" key="19">
    <source>
        <dbReference type="ARBA" id="ARBA00046167"/>
    </source>
</evidence>
<keyword evidence="9" id="KW-0816">Tricarboxylic acid cycle</keyword>
<evidence type="ECO:0000256" key="11">
    <source>
        <dbReference type="ARBA" id="ARBA00022723"/>
    </source>
</evidence>
<evidence type="ECO:0000259" key="21">
    <source>
        <dbReference type="PROSITE" id="PS51085"/>
    </source>
</evidence>
<dbReference type="Pfam" id="PF13085">
    <property type="entry name" value="Fer2_3"/>
    <property type="match status" value="1"/>
</dbReference>
<comment type="similarity">
    <text evidence="5">Belongs to the succinate dehydrogenase/fumarate reductase iron-sulfur protein family.</text>
</comment>
<evidence type="ECO:0000256" key="6">
    <source>
        <dbReference type="ARBA" id="ARBA00012792"/>
    </source>
</evidence>
<reference evidence="22 23" key="1">
    <citation type="journal article" date="2019" name="Gigascience">
        <title>High-coverage genomes to elucidate the evolution of penguins.</title>
        <authorList>
            <person name="Pan H."/>
            <person name="Cole T.L."/>
            <person name="Bi X."/>
            <person name="Fang M."/>
            <person name="Zhou C."/>
            <person name="Yang Z."/>
            <person name="Ksepka D.T."/>
            <person name="Hart T."/>
            <person name="Bouzat J.L."/>
            <person name="Argilla L.S."/>
            <person name="Bertelsen M.F."/>
            <person name="Boersma P.D."/>
            <person name="Bost C.A."/>
            <person name="Cherel Y."/>
            <person name="Dann P."/>
            <person name="Fiddaman S.R."/>
            <person name="Howard P."/>
            <person name="Labuschagne K."/>
            <person name="Mattern T."/>
            <person name="Miller G."/>
            <person name="Parker P."/>
            <person name="Phillips R.A."/>
            <person name="Quillfeldt P."/>
            <person name="Ryan P.G."/>
            <person name="Taylor H."/>
            <person name="Thompson D.R."/>
            <person name="Young M.J."/>
            <person name="Ellegaard M.R."/>
            <person name="Gilbert M.T.P."/>
            <person name="Sinding M.S."/>
            <person name="Pacheco G."/>
            <person name="Shepherd L.D."/>
            <person name="Tennyson A.J.D."/>
            <person name="Grosser S."/>
            <person name="Kay E."/>
            <person name="Nupen L.J."/>
            <person name="Ellenberg U."/>
            <person name="Houston D.M."/>
            <person name="Reeve A.H."/>
            <person name="Johnson K."/>
            <person name="Masello J.F."/>
            <person name="Stracke T."/>
            <person name="McKinlay B."/>
            <person name="Borboroglu P.G."/>
            <person name="Zhang D.X."/>
            <person name="Zhang G."/>
        </authorList>
    </citation>
    <scope>NUCLEOTIDE SEQUENCE [LARGE SCALE GENOMIC DNA]</scope>
    <source>
        <strain evidence="22">GAPE 212</strain>
    </source>
</reference>
<sequence>AVMGPAAVALKRVASSSFCCLAKSDPKGPKGCFAIVGIQMCRGAQTAAAAVPRIKKFAIYRWDPDKPGDKPRMQTYEVDLNKCGPMVLDALIKIKNELDSTLTFRRSCREGICGSCAMNIAGGNTLACIKKIDPDLNKITKIYPLPHMYVVKDLVP</sequence>
<dbReference type="GO" id="GO:0046872">
    <property type="term" value="F:metal ion binding"/>
    <property type="evidence" value="ECO:0007669"/>
    <property type="project" value="UniProtKB-KW"/>
</dbReference>
<dbReference type="GO" id="GO:0006099">
    <property type="term" value="P:tricarboxylic acid cycle"/>
    <property type="evidence" value="ECO:0007669"/>
    <property type="project" value="UniProtKB-UniPathway"/>
</dbReference>
<keyword evidence="14" id="KW-0411">Iron-sulfur</keyword>
<evidence type="ECO:0000313" key="23">
    <source>
        <dbReference type="Proteomes" id="UP000785099"/>
    </source>
</evidence>
<dbReference type="PANTHER" id="PTHR11921:SF29">
    <property type="entry name" value="SUCCINATE DEHYDROGENASE [UBIQUINONE] IRON-SULFUR SUBUNIT, MITOCHONDRIAL"/>
    <property type="match status" value="1"/>
</dbReference>
<evidence type="ECO:0000256" key="9">
    <source>
        <dbReference type="ARBA" id="ARBA00022532"/>
    </source>
</evidence>
<gene>
    <name evidence="22" type="primary">SDHB_0</name>
    <name evidence="22" type="ORF">FQV24_0015320</name>
</gene>
<dbReference type="GO" id="GO:0009055">
    <property type="term" value="F:electron transfer activity"/>
    <property type="evidence" value="ECO:0007669"/>
    <property type="project" value="InterPro"/>
</dbReference>
<feature type="domain" description="2Fe-2S ferredoxin-type" evidence="21">
    <location>
        <begin position="55"/>
        <end position="148"/>
    </location>
</feature>
<dbReference type="EC" id="1.3.5.1" evidence="6"/>
<dbReference type="PANTHER" id="PTHR11921">
    <property type="entry name" value="SUCCINATE DEHYDROGENASE IRON-SULFUR PROTEIN"/>
    <property type="match status" value="1"/>
</dbReference>
<evidence type="ECO:0000256" key="1">
    <source>
        <dbReference type="ARBA" id="ARBA00001927"/>
    </source>
</evidence>
<dbReference type="NCBIfam" id="TIGR00384">
    <property type="entry name" value="dhsB"/>
    <property type="match status" value="1"/>
</dbReference>
<dbReference type="GO" id="GO:0051539">
    <property type="term" value="F:4 iron, 4 sulfur cluster binding"/>
    <property type="evidence" value="ECO:0007669"/>
    <property type="project" value="UniProtKB-KW"/>
</dbReference>
<evidence type="ECO:0000256" key="16">
    <source>
        <dbReference type="ARBA" id="ARBA00033304"/>
    </source>
</evidence>
<comment type="subcellular location">
    <subcellularLocation>
        <location evidence="3">Mitochondrion inner membrane</location>
        <topology evidence="3">Peripheral membrane protein</topology>
        <orientation evidence="3">Matrix side</orientation>
    </subcellularLocation>
</comment>
<comment type="pathway">
    <text evidence="4">Carbohydrate metabolism; tricarboxylic acid cycle; fumarate from succinate (eukaryal route): step 1/1.</text>
</comment>
<comment type="cofactor">
    <cofactor evidence="17">
        <name>[2Fe-2S] cluster</name>
        <dbReference type="ChEBI" id="CHEBI:190135"/>
    </cofactor>
</comment>